<evidence type="ECO:0008006" key="6">
    <source>
        <dbReference type="Google" id="ProtNLM"/>
    </source>
</evidence>
<accession>A0A7C8NTB2</accession>
<organism evidence="3 5">
    <name type="scientific">Orbilia oligospora</name>
    <name type="common">Nematode-trapping fungus</name>
    <name type="synonym">Arthrobotrys oligospora</name>
    <dbReference type="NCBI Taxonomy" id="2813651"/>
    <lineage>
        <taxon>Eukaryota</taxon>
        <taxon>Fungi</taxon>
        <taxon>Dikarya</taxon>
        <taxon>Ascomycota</taxon>
        <taxon>Pezizomycotina</taxon>
        <taxon>Orbiliomycetes</taxon>
        <taxon>Orbiliales</taxon>
        <taxon>Orbiliaceae</taxon>
        <taxon>Orbilia</taxon>
    </lineage>
</organism>
<feature type="region of interest" description="Disordered" evidence="1">
    <location>
        <begin position="300"/>
        <end position="326"/>
    </location>
</feature>
<sequence length="479" mass="52541">MAAGTRRLKTVSGLGGGGGGGDDNGIGKRLLMEVGKNEETLSNLLSDIQLTAQHHNTSSGLLNIPQIDALLRPHLQDHLHNQSIAQAHSQHPVGSFDIPSDDVPLPRDKPAIIEISSNGSGTGKTHLLYYITCVALLPSSWNGINFEGKEGTVVFIDCDGRFDILRLSEVMESYIGSRISLAIQFCESKQTPAAKDPMSEDIPDPPISSQAEDEEIKEYLTLLTAITPSDIVELTVYCLSHLHIYTPTSSSHFLDILSSIPEYLLSSPSYSSHRLPLSSVIIDGISAFYWLERASSASTTTPSMVFSDPTTPQSTSVQDKKNETNQVPQKIIEDDIESKLSLQARYDLIISHLLTITTRFNNNTIITNTIIPTNSSHPISHNNTPVYPRHLPTCYTYSPTFLSARIILSKDVVAPFHADIGLLEAYKEKNMRMEVVRKAGVSAWVEGAGVRKGEVGKKNGGWFWFWIGEEGVRVSAEDD</sequence>
<dbReference type="GO" id="GO:0033063">
    <property type="term" value="C:Rad51B-Rad51C-Rad51D-XRCC2 complex"/>
    <property type="evidence" value="ECO:0007669"/>
    <property type="project" value="InterPro"/>
</dbReference>
<dbReference type="GO" id="GO:0000400">
    <property type="term" value="F:four-way junction DNA binding"/>
    <property type="evidence" value="ECO:0007669"/>
    <property type="project" value="TreeGrafter"/>
</dbReference>
<evidence type="ECO:0000313" key="3">
    <source>
        <dbReference type="EMBL" id="KAF3126975.1"/>
    </source>
</evidence>
<feature type="compositionally biased region" description="Polar residues" evidence="1">
    <location>
        <begin position="300"/>
        <end position="317"/>
    </location>
</feature>
<proteinExistence type="predicted"/>
<evidence type="ECO:0000256" key="1">
    <source>
        <dbReference type="SAM" id="MobiDB-lite"/>
    </source>
</evidence>
<dbReference type="GO" id="GO:0000724">
    <property type="term" value="P:double-strand break repair via homologous recombination"/>
    <property type="evidence" value="ECO:0007669"/>
    <property type="project" value="InterPro"/>
</dbReference>
<dbReference type="AlphaFoldDB" id="A0A7C8NTB2"/>
<protein>
    <recommendedName>
        <fullName evidence="6">DNA recombination and repair protein Rad51-like C-terminal domain-containing protein</fullName>
    </recommendedName>
</protein>
<feature type="region of interest" description="Disordered" evidence="1">
    <location>
        <begin position="1"/>
        <end position="25"/>
    </location>
</feature>
<feature type="compositionally biased region" description="Gly residues" evidence="1">
    <location>
        <begin position="13"/>
        <end position="24"/>
    </location>
</feature>
<dbReference type="PANTHER" id="PTHR46644">
    <property type="entry name" value="DNA REPAIR PROTEIN XRCC2"/>
    <property type="match status" value="1"/>
</dbReference>
<evidence type="ECO:0000313" key="5">
    <source>
        <dbReference type="Proteomes" id="UP000480548"/>
    </source>
</evidence>
<dbReference type="GO" id="GO:0042148">
    <property type="term" value="P:DNA strand invasion"/>
    <property type="evidence" value="ECO:0007669"/>
    <property type="project" value="TreeGrafter"/>
</dbReference>
<dbReference type="Proteomes" id="UP000475325">
    <property type="component" value="Unassembled WGS sequence"/>
</dbReference>
<dbReference type="InterPro" id="IPR030547">
    <property type="entry name" value="XRCC2"/>
</dbReference>
<reference evidence="4 5" key="1">
    <citation type="submission" date="2019-06" db="EMBL/GenBank/DDBJ databases">
        <authorList>
            <person name="Palmer J.M."/>
        </authorList>
    </citation>
    <scope>NUCLEOTIDE SEQUENCE [LARGE SCALE GENOMIC DNA]</scope>
    <source>
        <strain evidence="2 4">TWF102</strain>
        <strain evidence="3 5">TWF703</strain>
    </source>
</reference>
<evidence type="ECO:0000313" key="4">
    <source>
        <dbReference type="Proteomes" id="UP000475325"/>
    </source>
</evidence>
<name>A0A7C8NTB2_ORBOL</name>
<dbReference type="Proteomes" id="UP000480548">
    <property type="component" value="Unassembled WGS sequence"/>
</dbReference>
<dbReference type="SUPFAM" id="SSF52540">
    <property type="entry name" value="P-loop containing nucleoside triphosphate hydrolases"/>
    <property type="match status" value="1"/>
</dbReference>
<evidence type="ECO:0000313" key="2">
    <source>
        <dbReference type="EMBL" id="KAF3098516.1"/>
    </source>
</evidence>
<dbReference type="PANTHER" id="PTHR46644:SF2">
    <property type="entry name" value="DNA REPAIR PROTEIN XRCC2"/>
    <property type="match status" value="1"/>
</dbReference>
<comment type="caution">
    <text evidence="3">The sequence shown here is derived from an EMBL/GenBank/DDBJ whole genome shotgun (WGS) entry which is preliminary data.</text>
</comment>
<dbReference type="GO" id="GO:0005815">
    <property type="term" value="C:microtubule organizing center"/>
    <property type="evidence" value="ECO:0007669"/>
    <property type="project" value="TreeGrafter"/>
</dbReference>
<dbReference type="GO" id="GO:0005657">
    <property type="term" value="C:replication fork"/>
    <property type="evidence" value="ECO:0007669"/>
    <property type="project" value="InterPro"/>
</dbReference>
<dbReference type="EMBL" id="WIQW01000031">
    <property type="protein sequence ID" value="KAF3098516.1"/>
    <property type="molecule type" value="Genomic_DNA"/>
</dbReference>
<gene>
    <name evidence="2" type="ORF">TWF102_006074</name>
    <name evidence="3" type="ORF">TWF703_010266</name>
</gene>
<dbReference type="EMBL" id="WIQZ01000080">
    <property type="protein sequence ID" value="KAF3126975.1"/>
    <property type="molecule type" value="Genomic_DNA"/>
</dbReference>
<dbReference type="InterPro" id="IPR027417">
    <property type="entry name" value="P-loop_NTPase"/>
</dbReference>
<dbReference type="Gene3D" id="3.40.50.300">
    <property type="entry name" value="P-loop containing nucleotide triphosphate hydrolases"/>
    <property type="match status" value="1"/>
</dbReference>